<keyword evidence="7" id="KW-1185">Reference proteome</keyword>
<organism evidence="6 7">
    <name type="scientific">Martelella endophytica</name>
    <dbReference type="NCBI Taxonomy" id="1486262"/>
    <lineage>
        <taxon>Bacteria</taxon>
        <taxon>Pseudomonadati</taxon>
        <taxon>Pseudomonadota</taxon>
        <taxon>Alphaproteobacteria</taxon>
        <taxon>Hyphomicrobiales</taxon>
        <taxon>Aurantimonadaceae</taxon>
        <taxon>Martelella</taxon>
    </lineage>
</organism>
<gene>
    <name evidence="6" type="ORF">TM49_05570</name>
</gene>
<feature type="domain" description="Predicted membrane protein YciQ-like C-terminal" evidence="5">
    <location>
        <begin position="270"/>
        <end position="435"/>
    </location>
</feature>
<evidence type="ECO:0000256" key="3">
    <source>
        <dbReference type="SAM" id="SignalP"/>
    </source>
</evidence>
<accession>A0A0D5LUP5</accession>
<feature type="region of interest" description="Disordered" evidence="1">
    <location>
        <begin position="611"/>
        <end position="641"/>
    </location>
</feature>
<dbReference type="Proteomes" id="UP000032611">
    <property type="component" value="Chromosome"/>
</dbReference>
<reference evidence="6 7" key="1">
    <citation type="journal article" date="2015" name="Genome Announc.">
        <title>Complete genome sequence of Martelella endophytica YC6887, which has antifungal activity associated with a halophyte.</title>
        <authorList>
            <person name="Khan A."/>
            <person name="Khan H."/>
            <person name="Chung E.J."/>
            <person name="Hossain M.T."/>
            <person name="Chung Y.R."/>
        </authorList>
    </citation>
    <scope>NUCLEOTIDE SEQUENCE [LARGE SCALE GENOMIC DNA]</scope>
    <source>
        <strain evidence="6">YC6887</strain>
    </source>
</reference>
<dbReference type="Pfam" id="PF20990">
    <property type="entry name" value="DUF2207_C"/>
    <property type="match status" value="2"/>
</dbReference>
<dbReference type="AlphaFoldDB" id="A0A0D5LUP5"/>
<feature type="domain" description="Predicted membrane protein YciQ-like C-terminal" evidence="5">
    <location>
        <begin position="453"/>
        <end position="563"/>
    </location>
</feature>
<evidence type="ECO:0000259" key="5">
    <source>
        <dbReference type="Pfam" id="PF20990"/>
    </source>
</evidence>
<keyword evidence="2" id="KW-0812">Transmembrane</keyword>
<feature type="transmembrane region" description="Helical" evidence="2">
    <location>
        <begin position="481"/>
        <end position="502"/>
    </location>
</feature>
<evidence type="ECO:0000256" key="1">
    <source>
        <dbReference type="SAM" id="MobiDB-lite"/>
    </source>
</evidence>
<evidence type="ECO:0000313" key="7">
    <source>
        <dbReference type="Proteomes" id="UP000032611"/>
    </source>
</evidence>
<evidence type="ECO:0000256" key="2">
    <source>
        <dbReference type="SAM" id="Phobius"/>
    </source>
</evidence>
<feature type="transmembrane region" description="Helical" evidence="2">
    <location>
        <begin position="384"/>
        <end position="404"/>
    </location>
</feature>
<feature type="transmembrane region" description="Helical" evidence="2">
    <location>
        <begin position="446"/>
        <end position="469"/>
    </location>
</feature>
<dbReference type="Pfam" id="PF09972">
    <property type="entry name" value="DUF2207"/>
    <property type="match status" value="1"/>
</dbReference>
<dbReference type="EMBL" id="CP010803">
    <property type="protein sequence ID" value="AJY47954.1"/>
    <property type="molecule type" value="Genomic_DNA"/>
</dbReference>
<keyword evidence="2" id="KW-1133">Transmembrane helix</keyword>
<dbReference type="InterPro" id="IPR018702">
    <property type="entry name" value="DUF2207"/>
</dbReference>
<keyword evidence="3" id="KW-0732">Signal</keyword>
<proteinExistence type="predicted"/>
<feature type="transmembrane region" description="Helical" evidence="2">
    <location>
        <begin position="233"/>
        <end position="252"/>
    </location>
</feature>
<sequence length="641" mass="68585">MARGIAVLLTTLLLAAPVHAAEVINRFTSDVTVEKSGVYDVTETIDVHAEGNQIRRGIFRDFPLRFTTDDGRTGDVTFDLKAVTLDGQPVDHHTESITNGIRIYIGSSDTMLPPGDHTYQLTYETDRQVRYFDDHDEVYWNATGNFWAFPIEQATATITLPDGVAPTQTAFYTGAYGSREQNAREATNGNVVTFQTTAPLGPEEGLSVVIAVPKGAIDAPSSTDSARWFLSDYRNYFIGFGGLILVFAFYFLSWRRVGRDPKPGVIVPRWEPPEGLSPALVAYVEHQGFGSHRFDAIAATAIDLAVKGYLVIDEPKKGMTLKRTDKPFDPTLPPGQKALLKAVDDQGGVFVVDKAHGSKVSAMASAFTSAITSEHRGDFFVSNAGYTFGGVALSIVAMVALLVFGAFSAAVVPAVLVSVFMSIFIGVFGSIFAQSFTRRGHGITSALYKLFMIGVGGFFLVHAVGGIAITLFSSQLDGQDWAVIASVGGIILINVMFFFLMGAPTPTGRKKMDEIAGLKQYLTLAEANRMNMAGAPEMSPQHFETLLPYAVALGVEKPWSQTFDKWLATAVAAGTVGYYSPYWYYGTFSHDSLARDIGSFSSSMASTMSSSLPTQSSSSSGFSSGGGFSGGGGGGGGGGGW</sequence>
<name>A0A0D5LUP5_MAREN</name>
<evidence type="ECO:0000259" key="4">
    <source>
        <dbReference type="Pfam" id="PF09972"/>
    </source>
</evidence>
<feature type="domain" description="DUF2207" evidence="4">
    <location>
        <begin position="24"/>
        <end position="210"/>
    </location>
</feature>
<dbReference type="RefSeq" id="WP_425283285.1">
    <property type="nucleotide sequence ID" value="NZ_CP010803.1"/>
</dbReference>
<dbReference type="HOGENOM" id="CLU_015045_2_0_5"/>
<feature type="chain" id="PRO_5002295495" evidence="3">
    <location>
        <begin position="21"/>
        <end position="641"/>
    </location>
</feature>
<dbReference type="InterPro" id="IPR048389">
    <property type="entry name" value="YciQ-like_C"/>
</dbReference>
<feature type="compositionally biased region" description="Low complexity" evidence="1">
    <location>
        <begin position="611"/>
        <end position="622"/>
    </location>
</feature>
<dbReference type="STRING" id="1486262.TM49_05570"/>
<dbReference type="KEGG" id="mey:TM49_05570"/>
<dbReference type="PATRIC" id="fig|1486262.3.peg.1142"/>
<evidence type="ECO:0000313" key="6">
    <source>
        <dbReference type="EMBL" id="AJY47954.1"/>
    </source>
</evidence>
<feature type="compositionally biased region" description="Gly residues" evidence="1">
    <location>
        <begin position="623"/>
        <end position="641"/>
    </location>
</feature>
<protein>
    <submittedName>
        <fullName evidence="6">Membrane protein</fullName>
    </submittedName>
</protein>
<keyword evidence="2" id="KW-0472">Membrane</keyword>
<feature type="transmembrane region" description="Helical" evidence="2">
    <location>
        <begin position="410"/>
        <end position="434"/>
    </location>
</feature>
<feature type="signal peptide" evidence="3">
    <location>
        <begin position="1"/>
        <end position="20"/>
    </location>
</feature>